<gene>
    <name evidence="24" type="ORF">NBR_LOCUS8988</name>
</gene>
<evidence type="ECO:0000256" key="11">
    <source>
        <dbReference type="ARBA" id="ARBA00022976"/>
    </source>
</evidence>
<evidence type="ECO:0000256" key="14">
    <source>
        <dbReference type="ARBA" id="ARBA00023043"/>
    </source>
</evidence>
<dbReference type="SMART" id="SM00179">
    <property type="entry name" value="EGF_CA"/>
    <property type="match status" value="3"/>
</dbReference>
<evidence type="ECO:0000259" key="22">
    <source>
        <dbReference type="PROSITE" id="PS50026"/>
    </source>
</evidence>
<feature type="disulfide bond" evidence="21">
    <location>
        <begin position="318"/>
        <end position="327"/>
    </location>
</feature>
<dbReference type="OMA" id="ERERHIT"/>
<dbReference type="PROSITE" id="PS01186">
    <property type="entry name" value="EGF_2"/>
    <property type="match status" value="2"/>
</dbReference>
<feature type="disulfide bond" evidence="21">
    <location>
        <begin position="280"/>
        <end position="289"/>
    </location>
</feature>
<keyword evidence="4" id="KW-0217">Developmental protein</keyword>
<evidence type="ECO:0000313" key="25">
    <source>
        <dbReference type="Proteomes" id="UP000271162"/>
    </source>
</evidence>
<dbReference type="EMBL" id="UYSL01020075">
    <property type="protein sequence ID" value="VDL72577.1"/>
    <property type="molecule type" value="Genomic_DNA"/>
</dbReference>
<dbReference type="SUPFAM" id="SSF90193">
    <property type="entry name" value="Notch domain"/>
    <property type="match status" value="3"/>
</dbReference>
<evidence type="ECO:0000259" key="23">
    <source>
        <dbReference type="PROSITE" id="PS50258"/>
    </source>
</evidence>
<dbReference type="SUPFAM" id="SSF57196">
    <property type="entry name" value="EGF/Laminin"/>
    <property type="match status" value="1"/>
</dbReference>
<dbReference type="Pfam" id="PF06816">
    <property type="entry name" value="NOD"/>
    <property type="match status" value="1"/>
</dbReference>
<dbReference type="Gene3D" id="4.10.470.20">
    <property type="match status" value="2"/>
</dbReference>
<keyword evidence="12" id="KW-1133">Transmembrane helix</keyword>
<dbReference type="SUPFAM" id="SSF57184">
    <property type="entry name" value="Growth factor receptor domain"/>
    <property type="match status" value="1"/>
</dbReference>
<evidence type="ECO:0000256" key="3">
    <source>
        <dbReference type="ARBA" id="ARBA00005847"/>
    </source>
</evidence>
<evidence type="ECO:0000256" key="8">
    <source>
        <dbReference type="ARBA" id="ARBA00022729"/>
    </source>
</evidence>
<dbReference type="GO" id="GO:0007219">
    <property type="term" value="P:Notch signaling pathway"/>
    <property type="evidence" value="ECO:0007669"/>
    <property type="project" value="UniProtKB-KW"/>
</dbReference>
<comment type="caution">
    <text evidence="21">Lacks conserved residue(s) required for the propagation of feature annotation.</text>
</comment>
<dbReference type="GO" id="GO:0005886">
    <property type="term" value="C:plasma membrane"/>
    <property type="evidence" value="ECO:0007669"/>
    <property type="project" value="UniProtKB-SubCell"/>
</dbReference>
<keyword evidence="5" id="KW-1003">Cell membrane</keyword>
<keyword evidence="19" id="KW-0325">Glycoprotein</keyword>
<dbReference type="SMART" id="SM00181">
    <property type="entry name" value="EGF"/>
    <property type="match status" value="3"/>
</dbReference>
<comment type="similarity">
    <text evidence="3">Belongs to the NOTCH family.</text>
</comment>
<dbReference type="SMART" id="SM00004">
    <property type="entry name" value="NL"/>
    <property type="match status" value="3"/>
</dbReference>
<evidence type="ECO:0000256" key="17">
    <source>
        <dbReference type="ARBA" id="ARBA00023159"/>
    </source>
</evidence>
<keyword evidence="18" id="KW-0804">Transcription</keyword>
<dbReference type="GO" id="GO:0040024">
    <property type="term" value="P:dauer larval development"/>
    <property type="evidence" value="ECO:0007669"/>
    <property type="project" value="UniProtKB-ARBA"/>
</dbReference>
<dbReference type="GO" id="GO:0090575">
    <property type="term" value="C:RNA polymerase II transcription regulator complex"/>
    <property type="evidence" value="ECO:0007669"/>
    <property type="project" value="UniProtKB-ARBA"/>
</dbReference>
<evidence type="ECO:0000256" key="10">
    <source>
        <dbReference type="ARBA" id="ARBA00022782"/>
    </source>
</evidence>
<dbReference type="AlphaFoldDB" id="A0A0N4Y0E1"/>
<keyword evidence="6 21" id="KW-0245">EGF-like domain</keyword>
<reference evidence="26" key="1">
    <citation type="submission" date="2017-02" db="UniProtKB">
        <authorList>
            <consortium name="WormBaseParasite"/>
        </authorList>
    </citation>
    <scope>IDENTIFICATION</scope>
</reference>
<dbReference type="InterPro" id="IPR010660">
    <property type="entry name" value="Notch_NOD_dom"/>
</dbReference>
<evidence type="ECO:0000256" key="7">
    <source>
        <dbReference type="ARBA" id="ARBA00022692"/>
    </source>
</evidence>
<dbReference type="CDD" id="cd00054">
    <property type="entry name" value="EGF_CA"/>
    <property type="match status" value="2"/>
</dbReference>
<keyword evidence="13" id="KW-0805">Transcription regulation</keyword>
<accession>A0A0N4Y0E1</accession>
<dbReference type="InterPro" id="IPR000742">
    <property type="entry name" value="EGF"/>
</dbReference>
<evidence type="ECO:0000256" key="9">
    <source>
        <dbReference type="ARBA" id="ARBA00022737"/>
    </source>
</evidence>
<dbReference type="PANTHER" id="PTHR24049">
    <property type="entry name" value="CRUMBS FAMILY MEMBER"/>
    <property type="match status" value="1"/>
</dbReference>
<keyword evidence="7" id="KW-0812">Transmembrane</keyword>
<dbReference type="STRING" id="27835.A0A0N4Y0E1"/>
<evidence type="ECO:0000256" key="13">
    <source>
        <dbReference type="ARBA" id="ARBA00023015"/>
    </source>
</evidence>
<dbReference type="Pfam" id="PF00066">
    <property type="entry name" value="Notch"/>
    <property type="match status" value="3"/>
</dbReference>
<dbReference type="GO" id="GO:0005509">
    <property type="term" value="F:calcium ion binding"/>
    <property type="evidence" value="ECO:0007669"/>
    <property type="project" value="InterPro"/>
</dbReference>
<dbReference type="PROSITE" id="PS01187">
    <property type="entry name" value="EGF_CA"/>
    <property type="match status" value="1"/>
</dbReference>
<dbReference type="PROSITE" id="PS00010">
    <property type="entry name" value="ASX_HYDROXYL"/>
    <property type="match status" value="1"/>
</dbReference>
<evidence type="ECO:0000313" key="26">
    <source>
        <dbReference type="WBParaSite" id="NBR_0000898701-mRNA-1"/>
    </source>
</evidence>
<evidence type="ECO:0000256" key="21">
    <source>
        <dbReference type="PROSITE-ProRule" id="PRU00076"/>
    </source>
</evidence>
<evidence type="ECO:0000256" key="19">
    <source>
        <dbReference type="ARBA" id="ARBA00023180"/>
    </source>
</evidence>
<keyword evidence="16 21" id="KW-1015">Disulfide bond</keyword>
<feature type="disulfide bond" evidence="21">
    <location>
        <begin position="236"/>
        <end position="245"/>
    </location>
</feature>
<comment type="subcellular location">
    <subcellularLocation>
        <location evidence="2">Cell membrane</location>
        <topology evidence="2">Single-pass type I membrane protein</topology>
    </subcellularLocation>
    <subcellularLocation>
        <location evidence="1">Nucleus</location>
    </subcellularLocation>
</comment>
<dbReference type="GO" id="GO:0061629">
    <property type="term" value="F:RNA polymerase II-specific DNA-binding transcription factor binding"/>
    <property type="evidence" value="ECO:0007669"/>
    <property type="project" value="UniProtKB-ARBA"/>
</dbReference>
<dbReference type="InterPro" id="IPR018097">
    <property type="entry name" value="EGF_Ca-bd_CS"/>
</dbReference>
<feature type="domain" description="LNR" evidence="23">
    <location>
        <begin position="380"/>
        <end position="421"/>
    </location>
</feature>
<keyword evidence="9" id="KW-0677">Repeat</keyword>
<evidence type="ECO:0000256" key="6">
    <source>
        <dbReference type="ARBA" id="ARBA00022536"/>
    </source>
</evidence>
<keyword evidence="8" id="KW-0732">Signal</keyword>
<evidence type="ECO:0000256" key="4">
    <source>
        <dbReference type="ARBA" id="ARBA00022473"/>
    </source>
</evidence>
<dbReference type="PROSITE" id="PS00022">
    <property type="entry name" value="EGF_1"/>
    <property type="match status" value="3"/>
</dbReference>
<dbReference type="SMART" id="SM01338">
    <property type="entry name" value="NOD"/>
    <property type="match status" value="1"/>
</dbReference>
<keyword evidence="15" id="KW-0472">Membrane</keyword>
<feature type="disulfide bond" evidence="21">
    <location>
        <begin position="215"/>
        <end position="225"/>
    </location>
</feature>
<evidence type="ECO:0000256" key="20">
    <source>
        <dbReference type="ARBA" id="ARBA00023242"/>
    </source>
</evidence>
<feature type="domain" description="EGF-like" evidence="22">
    <location>
        <begin position="251"/>
        <end position="290"/>
    </location>
</feature>
<evidence type="ECO:0000256" key="12">
    <source>
        <dbReference type="ARBA" id="ARBA00022989"/>
    </source>
</evidence>
<keyword evidence="17" id="KW-0010">Activator</keyword>
<evidence type="ECO:0000313" key="24">
    <source>
        <dbReference type="EMBL" id="VDL72577.1"/>
    </source>
</evidence>
<proteinExistence type="inferred from homology"/>
<dbReference type="PRINTS" id="PR01452">
    <property type="entry name" value="LNOTCHREPEAT"/>
</dbReference>
<dbReference type="GO" id="GO:0001708">
    <property type="term" value="P:cell fate specification"/>
    <property type="evidence" value="ECO:0007669"/>
    <property type="project" value="UniProtKB-ARBA"/>
</dbReference>
<name>A0A0N4Y0E1_NIPBR</name>
<dbReference type="GO" id="GO:0022611">
    <property type="term" value="P:dormancy process"/>
    <property type="evidence" value="ECO:0007669"/>
    <property type="project" value="UniProtKB-ARBA"/>
</dbReference>
<dbReference type="FunFam" id="3.30.300.320:FF:000001">
    <property type="entry name" value="Neurogenic locus notch 1"/>
    <property type="match status" value="1"/>
</dbReference>
<evidence type="ECO:0000256" key="16">
    <source>
        <dbReference type="ARBA" id="ARBA00023157"/>
    </source>
</evidence>
<reference evidence="24 25" key="2">
    <citation type="submission" date="2018-11" db="EMBL/GenBank/DDBJ databases">
        <authorList>
            <consortium name="Pathogen Informatics"/>
        </authorList>
    </citation>
    <scope>NUCLEOTIDE SEQUENCE [LARGE SCALE GENOMIC DNA]</scope>
</reference>
<keyword evidence="10" id="KW-0221">Differentiation</keyword>
<dbReference type="InterPro" id="IPR000800">
    <property type="entry name" value="Notch_dom"/>
</dbReference>
<keyword evidence="25" id="KW-1185">Reference proteome</keyword>
<dbReference type="PROSITE" id="PS50258">
    <property type="entry name" value="LNR"/>
    <property type="match status" value="2"/>
</dbReference>
<dbReference type="FunFam" id="2.10.25.10:FF:000472">
    <property type="entry name" value="Uncharacterized protein, isoform A"/>
    <property type="match status" value="1"/>
</dbReference>
<evidence type="ECO:0000256" key="18">
    <source>
        <dbReference type="ARBA" id="ARBA00023163"/>
    </source>
</evidence>
<dbReference type="InterPro" id="IPR051022">
    <property type="entry name" value="Notch_Cell-Fate_Det"/>
</dbReference>
<dbReference type="PRINTS" id="PR00010">
    <property type="entry name" value="EGFBLOOD"/>
</dbReference>
<dbReference type="InterPro" id="IPR009030">
    <property type="entry name" value="Growth_fac_rcpt_cys_sf"/>
</dbReference>
<organism evidence="26">
    <name type="scientific">Nippostrongylus brasiliensis</name>
    <name type="common">Rat hookworm</name>
    <dbReference type="NCBI Taxonomy" id="27835"/>
    <lineage>
        <taxon>Eukaryota</taxon>
        <taxon>Metazoa</taxon>
        <taxon>Ecdysozoa</taxon>
        <taxon>Nematoda</taxon>
        <taxon>Chromadorea</taxon>
        <taxon>Rhabditida</taxon>
        <taxon>Rhabditina</taxon>
        <taxon>Rhabditomorpha</taxon>
        <taxon>Strongyloidea</taxon>
        <taxon>Heligmosomidae</taxon>
        <taxon>Nippostrongylus</taxon>
    </lineage>
</organism>
<keyword evidence="11" id="KW-0914">Notch signaling pathway</keyword>
<feature type="domain" description="LNR" evidence="23">
    <location>
        <begin position="334"/>
        <end position="376"/>
    </location>
</feature>
<keyword evidence="14" id="KW-0040">ANK repeat</keyword>
<dbReference type="WBParaSite" id="NBR_0000898701-mRNA-1">
    <property type="protein sequence ID" value="NBR_0000898701-mRNA-1"/>
    <property type="gene ID" value="NBR_0000898701"/>
</dbReference>
<dbReference type="Pfam" id="PF00008">
    <property type="entry name" value="EGF"/>
    <property type="match status" value="1"/>
</dbReference>
<evidence type="ECO:0000256" key="5">
    <source>
        <dbReference type="ARBA" id="ARBA00022475"/>
    </source>
</evidence>
<dbReference type="Gene3D" id="2.10.25.10">
    <property type="entry name" value="Laminin"/>
    <property type="match status" value="3"/>
</dbReference>
<dbReference type="InterPro" id="IPR001881">
    <property type="entry name" value="EGF-like_Ca-bd_dom"/>
</dbReference>
<dbReference type="Proteomes" id="UP000271162">
    <property type="component" value="Unassembled WGS sequence"/>
</dbReference>
<dbReference type="PROSITE" id="PS50026">
    <property type="entry name" value="EGF_3"/>
    <property type="match status" value="3"/>
</dbReference>
<dbReference type="InterPro" id="IPR000152">
    <property type="entry name" value="EGF-type_Asp/Asn_hydroxyl_site"/>
</dbReference>
<feature type="domain" description="EGF-like" evidence="22">
    <location>
        <begin position="292"/>
        <end position="328"/>
    </location>
</feature>
<protein>
    <submittedName>
        <fullName evidence="26">Neurogenic locus notch homolog protein 1 (inferred by orthology to a zebrafish protein)</fullName>
    </submittedName>
</protein>
<sequence>MRSNDKEDDQSFCVILVDDNVLKGHSDLFCKGVSEVHGSGVFTMTFSSADVAYLSLCYMEWPSFTACLFHPYPYNFTIRPGTPTKIGRPLRNLQSDHITVSINVTDNSGDRLDESETASGVISRLVSRKRAYHDAVLLMEQRSGKYSFVISGSWCRVLACGAILKHVALCGLESHLPNAVPTPVSDSVIIIMSSLLHILLLFSLSVAVKCSKNPCDSDPCALGECVAEGSSYRCVCYEGYVGRICDTNRLPSENCDVDGPYKCRNGGTCNTTDNEFMCVCPANYKGFFCEEDVDECLSSPCQNGATCVNRDGDFYCMCPRGFKGKTCEERAETCSQSVDICGNCSSKIGNGKCDRECDREECGYDGGECAAHQPTPFHECGSSLYCSRVFRDGVCDEICNNEACLFDGFDCTPKTSVCPERCRIRKNNGICDPECNVERCDFDGDDCGGDHTNLLHGELSIILTTTSEHFVRNIPSFQQALTKLLRANVRIKKDRSGLLIFFWKDGEVGERITIGKQVCYLSLALAF</sequence>
<evidence type="ECO:0000256" key="2">
    <source>
        <dbReference type="ARBA" id="ARBA00004251"/>
    </source>
</evidence>
<dbReference type="InterPro" id="IPR035993">
    <property type="entry name" value="Notch-like_dom_sf"/>
</dbReference>
<feature type="domain" description="EGF-like" evidence="22">
    <location>
        <begin position="211"/>
        <end position="246"/>
    </location>
</feature>
<keyword evidence="20" id="KW-0539">Nucleus</keyword>
<evidence type="ECO:0000256" key="15">
    <source>
        <dbReference type="ARBA" id="ARBA00023136"/>
    </source>
</evidence>
<evidence type="ECO:0000256" key="1">
    <source>
        <dbReference type="ARBA" id="ARBA00004123"/>
    </source>
</evidence>